<feature type="coiled-coil region" evidence="1">
    <location>
        <begin position="519"/>
        <end position="589"/>
    </location>
</feature>
<dbReference type="InterPro" id="IPR011990">
    <property type="entry name" value="TPR-like_helical_dom_sf"/>
</dbReference>
<accession>L0WDN0</accession>
<dbReference type="AlphaFoldDB" id="L0WDN0"/>
<dbReference type="Gene3D" id="1.25.40.10">
    <property type="entry name" value="Tetratricopeptide repeat domain"/>
    <property type="match status" value="2"/>
</dbReference>
<proteinExistence type="predicted"/>
<gene>
    <name evidence="3" type="ORF">A11A3_05619</name>
</gene>
<keyword evidence="1" id="KW-0175">Coiled coil</keyword>
<dbReference type="Proteomes" id="UP000010164">
    <property type="component" value="Unassembled WGS sequence"/>
</dbReference>
<evidence type="ECO:0000256" key="2">
    <source>
        <dbReference type="SAM" id="SignalP"/>
    </source>
</evidence>
<evidence type="ECO:0000313" key="4">
    <source>
        <dbReference type="Proteomes" id="UP000010164"/>
    </source>
</evidence>
<protein>
    <submittedName>
        <fullName evidence="3">Uncharacterized protein</fullName>
    </submittedName>
</protein>
<keyword evidence="4" id="KW-1185">Reference proteome</keyword>
<organism evidence="3 4">
    <name type="scientific">Alcanivorax hongdengensis A-11-3</name>
    <dbReference type="NCBI Taxonomy" id="1177179"/>
    <lineage>
        <taxon>Bacteria</taxon>
        <taxon>Pseudomonadati</taxon>
        <taxon>Pseudomonadota</taxon>
        <taxon>Gammaproteobacteria</taxon>
        <taxon>Oceanospirillales</taxon>
        <taxon>Alcanivoracaceae</taxon>
        <taxon>Alcanivorax</taxon>
    </lineage>
</organism>
<feature type="chain" id="PRO_5003947916" evidence="2">
    <location>
        <begin position="25"/>
        <end position="638"/>
    </location>
</feature>
<dbReference type="RefSeq" id="WP_008928308.1">
    <property type="nucleotide sequence ID" value="NZ_AMRJ01000005.1"/>
</dbReference>
<reference evidence="3 4" key="1">
    <citation type="journal article" date="2012" name="J. Bacteriol.">
        <title>Genome Sequence of the Alkane-Degrading Bacterium Alcanivorax hongdengensis Type Strain A-11-3.</title>
        <authorList>
            <person name="Lai Q."/>
            <person name="Shao Z."/>
        </authorList>
    </citation>
    <scope>NUCLEOTIDE SEQUENCE [LARGE SCALE GENOMIC DNA]</scope>
    <source>
        <strain evidence="3 4">A-11-3</strain>
    </source>
</reference>
<feature type="signal peptide" evidence="2">
    <location>
        <begin position="1"/>
        <end position="24"/>
    </location>
</feature>
<dbReference type="STRING" id="1177179.A11A3_05619"/>
<dbReference type="eggNOG" id="COG0457">
    <property type="taxonomic scope" value="Bacteria"/>
</dbReference>
<evidence type="ECO:0000256" key="1">
    <source>
        <dbReference type="SAM" id="Coils"/>
    </source>
</evidence>
<dbReference type="SUPFAM" id="SSF48452">
    <property type="entry name" value="TPR-like"/>
    <property type="match status" value="2"/>
</dbReference>
<keyword evidence="2" id="KW-0732">Signal</keyword>
<dbReference type="PATRIC" id="fig|1177179.3.peg.1129"/>
<dbReference type="Pfam" id="PF13432">
    <property type="entry name" value="TPR_16"/>
    <property type="match status" value="1"/>
</dbReference>
<dbReference type="EMBL" id="AMRJ01000005">
    <property type="protein sequence ID" value="EKF75146.1"/>
    <property type="molecule type" value="Genomic_DNA"/>
</dbReference>
<sequence length="638" mass="72142">MIKPPLRRWLIGTCLAASLAPAHAAKVEFFDDIDAGPQPLGLEQSRYLAFGEVMYDYYRHANFQSINQLLINQKKNLFDEDTDYAQLLLGDLYVSYGLPDKAEVIFNSLLKKDILSRTRAQTWLHKAELHYREGRLDEAAMILDSDKMKGLEPEDDAKRRLMLANIMMREEDFTGALDYLYSVPVDTDEGRYATYNMGVALIRAGQDPQGLKLLNSLISAGGSSEQALALRDRAALAAGLTELKENNTDAARASLIQVRSEGPFSEDALLALGLANYRRGDVRKALPIWLEAVRRNSSHPSVQEALLLAPRAYEELGGMPQALAGYQYAAEQYRQALKDVQQAMDHINGNGWAKTLIPKSNEGDSLLPADIEALAQDNSGELSYLYKLFASNEFSQRFRHYRQIYQIQKMLEHWQQALPAMLGSYHQQQAQLSQALPKVRAAMTDLIHRQETLMMDADALRLPDHMDMNRPLDLGNADQAIMWQKVDALDRHFNQLPGAGPRNAERLKRLRGLLLWDIAHQSAEQRQKQEQDINQLQDESQVLAQRVAAVRQQISDANLRTRDDLGLRLQQQEQRIEQLKRQTADTLKALENSMRADAMNVLTRTQHHLADQLAEAHLAIARLQDSSVSDRNNQRNGS</sequence>
<name>L0WDN0_9GAMM</name>
<comment type="caution">
    <text evidence="3">The sequence shown here is derived from an EMBL/GenBank/DDBJ whole genome shotgun (WGS) entry which is preliminary data.</text>
</comment>
<evidence type="ECO:0000313" key="3">
    <source>
        <dbReference type="EMBL" id="EKF75146.1"/>
    </source>
</evidence>